<name>A0ABV0N7J4_9TELE</name>
<reference evidence="1 2" key="1">
    <citation type="submission" date="2021-06" db="EMBL/GenBank/DDBJ databases">
        <authorList>
            <person name="Palmer J.M."/>
        </authorList>
    </citation>
    <scope>NUCLEOTIDE SEQUENCE [LARGE SCALE GENOMIC DNA]</scope>
    <source>
        <strain evidence="1 2">GA_2019</strain>
        <tissue evidence="1">Muscle</tissue>
    </source>
</reference>
<feature type="non-terminal residue" evidence="1">
    <location>
        <position position="1"/>
    </location>
</feature>
<dbReference type="Proteomes" id="UP001476798">
    <property type="component" value="Unassembled WGS sequence"/>
</dbReference>
<evidence type="ECO:0000313" key="1">
    <source>
        <dbReference type="EMBL" id="MEQ2166227.1"/>
    </source>
</evidence>
<dbReference type="Pfam" id="PF03137">
    <property type="entry name" value="OATP"/>
    <property type="match status" value="1"/>
</dbReference>
<evidence type="ECO:0000313" key="2">
    <source>
        <dbReference type="Proteomes" id="UP001476798"/>
    </source>
</evidence>
<protein>
    <submittedName>
        <fullName evidence="1">Uncharacterized protein</fullName>
    </submittedName>
</protein>
<dbReference type="EMBL" id="JAHRIO010023072">
    <property type="protein sequence ID" value="MEQ2166227.1"/>
    <property type="molecule type" value="Genomic_DNA"/>
</dbReference>
<keyword evidence="2" id="KW-1185">Reference proteome</keyword>
<gene>
    <name evidence="1" type="ORF">GOODEAATRI_025770</name>
</gene>
<organism evidence="1 2">
    <name type="scientific">Goodea atripinnis</name>
    <dbReference type="NCBI Taxonomy" id="208336"/>
    <lineage>
        <taxon>Eukaryota</taxon>
        <taxon>Metazoa</taxon>
        <taxon>Chordata</taxon>
        <taxon>Craniata</taxon>
        <taxon>Vertebrata</taxon>
        <taxon>Euteleostomi</taxon>
        <taxon>Actinopterygii</taxon>
        <taxon>Neopterygii</taxon>
        <taxon>Teleostei</taxon>
        <taxon>Neoteleostei</taxon>
        <taxon>Acanthomorphata</taxon>
        <taxon>Ovalentaria</taxon>
        <taxon>Atherinomorphae</taxon>
        <taxon>Cyprinodontiformes</taxon>
        <taxon>Goodeidae</taxon>
        <taxon>Goodea</taxon>
    </lineage>
</organism>
<proteinExistence type="predicted"/>
<sequence>IVFALSVFGPSVGYLLGSAMLQIYVDVDRSGLGNDKLFKYTLQFIYIQFRCRCSAPVCGDSEVDAVCFRCRTGVEKQRSPLGRSLVDGFPYYHWLSGSHLHPLLLLPSRNEFRGERKCDSGKAGHSHRTAMF</sequence>
<accession>A0ABV0N7J4</accession>
<comment type="caution">
    <text evidence="1">The sequence shown here is derived from an EMBL/GenBank/DDBJ whole genome shotgun (WGS) entry which is preliminary data.</text>
</comment>
<dbReference type="InterPro" id="IPR004156">
    <property type="entry name" value="OATP"/>
</dbReference>